<accession>A0A1J9RAA0</accession>
<evidence type="ECO:0000256" key="6">
    <source>
        <dbReference type="ARBA" id="ARBA00023002"/>
    </source>
</evidence>
<evidence type="ECO:0000256" key="12">
    <source>
        <dbReference type="ARBA" id="ARBA00079990"/>
    </source>
</evidence>
<evidence type="ECO:0000256" key="7">
    <source>
        <dbReference type="ARBA" id="ARBA00023004"/>
    </source>
</evidence>
<evidence type="ECO:0000256" key="3">
    <source>
        <dbReference type="ARBA" id="ARBA00010617"/>
    </source>
</evidence>
<keyword evidence="15" id="KW-1185">Reference proteome</keyword>
<comment type="pathway">
    <text evidence="2">Hormone biosynthesis.</text>
</comment>
<evidence type="ECO:0000256" key="8">
    <source>
        <dbReference type="ARBA" id="ARBA00023026"/>
    </source>
</evidence>
<dbReference type="PANTHER" id="PTHR24305">
    <property type="entry name" value="CYTOCHROME P450"/>
    <property type="match status" value="1"/>
</dbReference>
<dbReference type="Gene3D" id="1.10.630.10">
    <property type="entry name" value="Cytochrome P450"/>
    <property type="match status" value="1"/>
</dbReference>
<keyword evidence="5 13" id="KW-0479">Metal-binding</keyword>
<keyword evidence="8" id="KW-0843">Virulence</keyword>
<dbReference type="Pfam" id="PF00067">
    <property type="entry name" value="p450"/>
    <property type="match status" value="1"/>
</dbReference>
<dbReference type="InterPro" id="IPR036396">
    <property type="entry name" value="Cyt_P450_sf"/>
</dbReference>
<name>A0A1J9RAA0_9PEZI</name>
<feature type="binding site" description="axial binding residue" evidence="13">
    <location>
        <position position="457"/>
    </location>
    <ligand>
        <name>heme</name>
        <dbReference type="ChEBI" id="CHEBI:30413"/>
    </ligand>
    <ligandPart>
        <name>Fe</name>
        <dbReference type="ChEBI" id="CHEBI:18248"/>
    </ligandPart>
</feature>
<dbReference type="GO" id="GO:0004497">
    <property type="term" value="F:monooxygenase activity"/>
    <property type="evidence" value="ECO:0007669"/>
    <property type="project" value="UniProtKB-KW"/>
</dbReference>
<dbReference type="Proteomes" id="UP000183809">
    <property type="component" value="Unassembled WGS sequence"/>
</dbReference>
<dbReference type="PRINTS" id="PR00385">
    <property type="entry name" value="P450"/>
</dbReference>
<dbReference type="GeneID" id="31019664"/>
<proteinExistence type="inferred from homology"/>
<comment type="similarity">
    <text evidence="3">Belongs to the cytochrome P450 family.</text>
</comment>
<sequence length="517" mass="58483">MLTQLEEIALATGSVAGKSLYLIPFTLLVLFAINRVKVWWRLRHFKGPWLAYVSSFPAAQYATSGKMWWHYTEVNRKYGELARIGSNDLVCSDPEVIRYMSSVRSGWHRSDWYDSMSFDPYCNNVINTKDPVAHDKMRAKLVQGYAGKENSTLEADIDRQVASFVSLIKRKYIFSPSSNPRYLDFGMAAQYFTLDVITSLGFGFPFGYLKRDEDVHEYVKTTKAVIPVLVLSCCYPVMNKILGHPWVRAITGPHTGDEVGLGKLMGLAHEVVGKRFGPEAEDKQDMLGSFVRHGLPRREAESEVLLQLSAGSDTTATAVRATMLHLLTTPGALFKLRREIDRGTEGGRISTPITNAEAKELPYLQAVIKEGLRMQPPFIGLLAKEVPPQGEVINGMFVPGGTKIGHSIYAAERSEKVFGKDADAFRPERWLEEPDEKKLKLMEDTQQLVFGYGRWGCLGKSIALLELNKVFVELLRVFDFALVNPGKPWKADNYNLWMIDEMWLRVSYREDINFEKT</sequence>
<comment type="caution">
    <text evidence="14">The sequence shown here is derived from an EMBL/GenBank/DDBJ whole genome shotgun (WGS) entry which is preliminary data.</text>
</comment>
<dbReference type="GO" id="GO:0005506">
    <property type="term" value="F:iron ion binding"/>
    <property type="evidence" value="ECO:0007669"/>
    <property type="project" value="InterPro"/>
</dbReference>
<dbReference type="EMBL" id="MNUE01000008">
    <property type="protein sequence ID" value="OJD37098.1"/>
    <property type="molecule type" value="Genomic_DNA"/>
</dbReference>
<evidence type="ECO:0000256" key="11">
    <source>
        <dbReference type="ARBA" id="ARBA00068222"/>
    </source>
</evidence>
<organism evidence="14 15">
    <name type="scientific">Diplodia corticola</name>
    <dbReference type="NCBI Taxonomy" id="236234"/>
    <lineage>
        <taxon>Eukaryota</taxon>
        <taxon>Fungi</taxon>
        <taxon>Dikarya</taxon>
        <taxon>Ascomycota</taxon>
        <taxon>Pezizomycotina</taxon>
        <taxon>Dothideomycetes</taxon>
        <taxon>Dothideomycetes incertae sedis</taxon>
        <taxon>Botryosphaeriales</taxon>
        <taxon>Botryosphaeriaceae</taxon>
        <taxon>Diplodia</taxon>
    </lineage>
</organism>
<dbReference type="SUPFAM" id="SSF48264">
    <property type="entry name" value="Cytochrome P450"/>
    <property type="match status" value="1"/>
</dbReference>
<dbReference type="PANTHER" id="PTHR24305:SF77">
    <property type="entry name" value="CYTOCHROME P450 MONOOXYGENASE"/>
    <property type="match status" value="1"/>
</dbReference>
<evidence type="ECO:0000256" key="5">
    <source>
        <dbReference type="ARBA" id="ARBA00022723"/>
    </source>
</evidence>
<reference evidence="14 15" key="1">
    <citation type="submission" date="2016-10" db="EMBL/GenBank/DDBJ databases">
        <title>Proteomics and genomics reveal pathogen-plant mechanisms compatible with a hemibiotrophic lifestyle of Diplodia corticola.</title>
        <authorList>
            <person name="Fernandes I."/>
            <person name="De Jonge R."/>
            <person name="Van De Peer Y."/>
            <person name="Devreese B."/>
            <person name="Alves A."/>
            <person name="Esteves A.C."/>
        </authorList>
    </citation>
    <scope>NUCLEOTIDE SEQUENCE [LARGE SCALE GENOMIC DNA]</scope>
    <source>
        <strain evidence="14 15">CBS 112549</strain>
    </source>
</reference>
<evidence type="ECO:0000256" key="10">
    <source>
        <dbReference type="ARBA" id="ARBA00067672"/>
    </source>
</evidence>
<dbReference type="InterPro" id="IPR001128">
    <property type="entry name" value="Cyt_P450"/>
</dbReference>
<dbReference type="InterPro" id="IPR050121">
    <property type="entry name" value="Cytochrome_P450_monoxygenase"/>
</dbReference>
<evidence type="ECO:0000256" key="9">
    <source>
        <dbReference type="ARBA" id="ARBA00023033"/>
    </source>
</evidence>
<evidence type="ECO:0000256" key="2">
    <source>
        <dbReference type="ARBA" id="ARBA00004972"/>
    </source>
</evidence>
<comment type="cofactor">
    <cofactor evidence="1 13">
        <name>heme</name>
        <dbReference type="ChEBI" id="CHEBI:30413"/>
    </cofactor>
</comment>
<keyword evidence="4 13" id="KW-0349">Heme</keyword>
<evidence type="ECO:0000256" key="13">
    <source>
        <dbReference type="PIRSR" id="PIRSR602401-1"/>
    </source>
</evidence>
<gene>
    <name evidence="14" type="ORF">BKCO1_800060</name>
</gene>
<evidence type="ECO:0000256" key="4">
    <source>
        <dbReference type="ARBA" id="ARBA00022617"/>
    </source>
</evidence>
<dbReference type="STRING" id="236234.A0A1J9RAA0"/>
<protein>
    <recommendedName>
        <fullName evidence="11">Cytochrome P450 monooxygenase ABA1</fullName>
    </recommendedName>
    <alternativeName>
        <fullName evidence="12">Abscisic acid biosynthesis protein 1</fullName>
    </alternativeName>
    <alternativeName>
        <fullName evidence="10">Cytochrome P450 monooxygenase aba1</fullName>
    </alternativeName>
</protein>
<dbReference type="GO" id="GO:0020037">
    <property type="term" value="F:heme binding"/>
    <property type="evidence" value="ECO:0007669"/>
    <property type="project" value="InterPro"/>
</dbReference>
<dbReference type="OrthoDB" id="3934656at2759"/>
<dbReference type="InterPro" id="IPR002401">
    <property type="entry name" value="Cyt_P450_E_grp-I"/>
</dbReference>
<keyword evidence="7 13" id="KW-0408">Iron</keyword>
<dbReference type="RefSeq" id="XP_020133339.1">
    <property type="nucleotide sequence ID" value="XM_020279402.1"/>
</dbReference>
<evidence type="ECO:0000256" key="1">
    <source>
        <dbReference type="ARBA" id="ARBA00001971"/>
    </source>
</evidence>
<keyword evidence="9" id="KW-0503">Monooxygenase</keyword>
<dbReference type="CDD" id="cd11060">
    <property type="entry name" value="CYP57A1-like"/>
    <property type="match status" value="1"/>
</dbReference>
<dbReference type="GO" id="GO:0016705">
    <property type="term" value="F:oxidoreductase activity, acting on paired donors, with incorporation or reduction of molecular oxygen"/>
    <property type="evidence" value="ECO:0007669"/>
    <property type="project" value="InterPro"/>
</dbReference>
<dbReference type="PRINTS" id="PR00463">
    <property type="entry name" value="EP450I"/>
</dbReference>
<evidence type="ECO:0000313" key="14">
    <source>
        <dbReference type="EMBL" id="OJD37098.1"/>
    </source>
</evidence>
<dbReference type="FunFam" id="1.10.630.10:FF:000076">
    <property type="entry name" value="Cytochrome P450 monooxygenase"/>
    <property type="match status" value="1"/>
</dbReference>
<dbReference type="AlphaFoldDB" id="A0A1J9RAA0"/>
<keyword evidence="6" id="KW-0560">Oxidoreductase</keyword>
<evidence type="ECO:0000313" key="15">
    <source>
        <dbReference type="Proteomes" id="UP000183809"/>
    </source>
</evidence>